<dbReference type="Gene3D" id="3.90.230.10">
    <property type="entry name" value="Creatinase/methionine aminopeptidase superfamily"/>
    <property type="match status" value="1"/>
</dbReference>
<evidence type="ECO:0000313" key="7">
    <source>
        <dbReference type="EMBL" id="KXB58457.1"/>
    </source>
</evidence>
<dbReference type="Pfam" id="PF01321">
    <property type="entry name" value="Creatinase_N"/>
    <property type="match status" value="1"/>
</dbReference>
<dbReference type="PANTHER" id="PTHR43763:SF6">
    <property type="entry name" value="XAA-PRO AMINOPEPTIDASE 1"/>
    <property type="match status" value="1"/>
</dbReference>
<dbReference type="Pfam" id="PF16189">
    <property type="entry name" value="Creatinase_N_2"/>
    <property type="match status" value="1"/>
</dbReference>
<dbReference type="Pfam" id="PF00557">
    <property type="entry name" value="Peptidase_M24"/>
    <property type="match status" value="1"/>
</dbReference>
<dbReference type="InterPro" id="IPR000994">
    <property type="entry name" value="Pept_M24"/>
</dbReference>
<gene>
    <name evidence="7" type="ORF">HMPREF1871_00481</name>
</gene>
<dbReference type="InterPro" id="IPR032416">
    <property type="entry name" value="Peptidase_M24_C"/>
</dbReference>
<evidence type="ECO:0000259" key="6">
    <source>
        <dbReference type="Pfam" id="PF16188"/>
    </source>
</evidence>
<dbReference type="Gene3D" id="3.40.350.10">
    <property type="entry name" value="Creatinase/prolidase N-terminal domain"/>
    <property type="match status" value="2"/>
</dbReference>
<comment type="caution">
    <text evidence="7">The sequence shown here is derived from an EMBL/GenBank/DDBJ whole genome shotgun (WGS) entry which is preliminary data.</text>
</comment>
<comment type="similarity">
    <text evidence="1">Belongs to the peptidase M24B family.</text>
</comment>
<dbReference type="RefSeq" id="WP_066129581.1">
    <property type="nucleotide sequence ID" value="NZ_KQ959864.1"/>
</dbReference>
<sequence length="598" mass="67960">MKVKERIEKLRKLMEKEGIDVYLIPTADYHNSEYVGKHFMTRAFISGFTGSAGSVVITKDFAGLWTDGRYFLQAEKQLQGSGITLEKMLEPGVPNIDDFIVENVPNGGVLGFDGRVIMFGEGKTLANRLKKKNAKIKYDIDLVNDVWTDRPPLSKNKAFALTLEQSGESVADKLARVRKEMKDVGANAHIITTLDDNGWLLNIRGTDVDYFTLLLSYSVVYENKVDLYVDETKLSEKMKEDLRKDNVHFKPYNDIYEDVKTFTYSDVVMVDPELLNYAIYNNIPKEVNLVEKRNPTVLMKAMKNKIEVKNIIKAHIKDGVAHTKFVYWLKKLTKEGLIEKETELSVSDKLEQFRAEQGDFICPSFAPICGHGTNAAIVHYSSTEETNINITPGTFLLTDTGANFMQGSTDITRTTAIGEVSEKLKQDFTKVLKGNLQLARAKFLEGVTGQNLDVLARMPLWVNYENYNHGTGHGVGYLGNIHEGPAGIRWQTRPKEKEPLREGMILSDEPGLYIAGSHGIRIENEMLVKKSVKNEYGQFYEFETITYVPVDLDAVDVNMLNEEEKFELNKYHKKIYETISSYLTEEEKNWLKEATREV</sequence>
<evidence type="ECO:0000313" key="8">
    <source>
        <dbReference type="Proteomes" id="UP000070467"/>
    </source>
</evidence>
<evidence type="ECO:0000259" key="5">
    <source>
        <dbReference type="Pfam" id="PF01321"/>
    </source>
</evidence>
<feature type="domain" description="Peptidase M24 C-terminal" evidence="6">
    <location>
        <begin position="538"/>
        <end position="597"/>
    </location>
</feature>
<reference evidence="7 8" key="1">
    <citation type="submission" date="2016-01" db="EMBL/GenBank/DDBJ databases">
        <authorList>
            <person name="Mitreva M."/>
            <person name="Pepin K.H."/>
            <person name="Mihindukulasuriya K.A."/>
            <person name="Fulton R."/>
            <person name="Fronick C."/>
            <person name="O'Laughlin M."/>
            <person name="Miner T."/>
            <person name="Herter B."/>
            <person name="Rosa B.A."/>
            <person name="Cordes M."/>
            <person name="Tomlinson C."/>
            <person name="Wollam A."/>
            <person name="Palsikar V.B."/>
            <person name="Mardis E.R."/>
            <person name="Wilson R.K."/>
        </authorList>
    </citation>
    <scope>NUCLEOTIDE SEQUENCE [LARGE SCALE GENOMIC DNA]</scope>
    <source>
        <strain evidence="7 8">KA00071</strain>
    </source>
</reference>
<evidence type="ECO:0000259" key="4">
    <source>
        <dbReference type="Pfam" id="PF00557"/>
    </source>
</evidence>
<protein>
    <submittedName>
        <fullName evidence="7">Creatinase</fullName>
    </submittedName>
</protein>
<evidence type="ECO:0000256" key="1">
    <source>
        <dbReference type="ARBA" id="ARBA00008766"/>
    </source>
</evidence>
<feature type="domain" description="Peptidase M24" evidence="4">
    <location>
        <begin position="310"/>
        <end position="529"/>
    </location>
</feature>
<proteinExistence type="inferred from homology"/>
<keyword evidence="8" id="KW-1185">Reference proteome</keyword>
<dbReference type="InterPro" id="IPR029149">
    <property type="entry name" value="Creatin/AminoP/Spt16_N"/>
</dbReference>
<keyword evidence="2" id="KW-0479">Metal-binding</keyword>
<dbReference type="CDD" id="cd01085">
    <property type="entry name" value="APP"/>
    <property type="match status" value="1"/>
</dbReference>
<evidence type="ECO:0000256" key="2">
    <source>
        <dbReference type="ARBA" id="ARBA00022723"/>
    </source>
</evidence>
<dbReference type="InterPro" id="IPR036005">
    <property type="entry name" value="Creatinase/aminopeptidase-like"/>
</dbReference>
<evidence type="ECO:0000256" key="3">
    <source>
        <dbReference type="ARBA" id="ARBA00022801"/>
    </source>
</evidence>
<dbReference type="Proteomes" id="UP000070467">
    <property type="component" value="Unassembled WGS sequence"/>
</dbReference>
<feature type="domain" description="Creatinase N-terminal" evidence="5">
    <location>
        <begin position="6"/>
        <end position="133"/>
    </location>
</feature>
<dbReference type="EMBL" id="LSDB01000011">
    <property type="protein sequence ID" value="KXB58457.1"/>
    <property type="molecule type" value="Genomic_DNA"/>
</dbReference>
<dbReference type="SUPFAM" id="SSF55920">
    <property type="entry name" value="Creatinase/aminopeptidase"/>
    <property type="match status" value="1"/>
</dbReference>
<dbReference type="PANTHER" id="PTHR43763">
    <property type="entry name" value="XAA-PRO AMINOPEPTIDASE 1"/>
    <property type="match status" value="1"/>
</dbReference>
<organism evidence="7 8">
    <name type="scientific">Gemelliphila asaccharolytica</name>
    <dbReference type="NCBI Taxonomy" id="502393"/>
    <lineage>
        <taxon>Bacteria</taxon>
        <taxon>Bacillati</taxon>
        <taxon>Bacillota</taxon>
        <taxon>Bacilli</taxon>
        <taxon>Bacillales</taxon>
        <taxon>Gemellaceae</taxon>
        <taxon>Gemelliphila</taxon>
    </lineage>
</organism>
<dbReference type="InterPro" id="IPR033740">
    <property type="entry name" value="Pept_M24B"/>
</dbReference>
<dbReference type="Pfam" id="PF16188">
    <property type="entry name" value="Peptidase_M24_C"/>
    <property type="match status" value="1"/>
</dbReference>
<dbReference type="SUPFAM" id="SSF53092">
    <property type="entry name" value="Creatinase/prolidase N-terminal domain"/>
    <property type="match status" value="1"/>
</dbReference>
<name>A0ABR5TMD9_9BACL</name>
<dbReference type="InterPro" id="IPR050422">
    <property type="entry name" value="X-Pro_aminopeptidase_P"/>
</dbReference>
<keyword evidence="3" id="KW-0378">Hydrolase</keyword>
<dbReference type="InterPro" id="IPR000587">
    <property type="entry name" value="Creatinase_N"/>
</dbReference>
<accession>A0ABR5TMD9</accession>